<gene>
    <name evidence="3" type="ORF">H4W34_005923</name>
</gene>
<reference evidence="3 4" key="1">
    <citation type="submission" date="2020-10" db="EMBL/GenBank/DDBJ databases">
        <title>Sequencing the genomes of 1000 actinobacteria strains.</title>
        <authorList>
            <person name="Klenk H.-P."/>
        </authorList>
    </citation>
    <scope>NUCLEOTIDE SEQUENCE [LARGE SCALE GENOMIC DNA]</scope>
    <source>
        <strain evidence="3 4">DSM 46744</strain>
    </source>
</reference>
<name>A0ABR9JZU3_9ACTN</name>
<accession>A0ABR9JZU3</accession>
<evidence type="ECO:0000256" key="1">
    <source>
        <dbReference type="SAM" id="Phobius"/>
    </source>
</evidence>
<comment type="caution">
    <text evidence="3">The sequence shown here is derived from an EMBL/GenBank/DDBJ whole genome shotgun (WGS) entry which is preliminary data.</text>
</comment>
<dbReference type="Pfam" id="PF12158">
    <property type="entry name" value="DUF3592"/>
    <property type="match status" value="1"/>
</dbReference>
<evidence type="ECO:0000259" key="2">
    <source>
        <dbReference type="Pfam" id="PF12158"/>
    </source>
</evidence>
<dbReference type="RefSeq" id="WP_192762180.1">
    <property type="nucleotide sequence ID" value="NZ_JADBDZ010000001.1"/>
</dbReference>
<feature type="domain" description="DUF3592" evidence="2">
    <location>
        <begin position="35"/>
        <end position="94"/>
    </location>
</feature>
<evidence type="ECO:0000313" key="3">
    <source>
        <dbReference type="EMBL" id="MBE1536090.1"/>
    </source>
</evidence>
<proteinExistence type="predicted"/>
<dbReference type="Proteomes" id="UP000627838">
    <property type="component" value="Unassembled WGS sequence"/>
</dbReference>
<keyword evidence="1" id="KW-1133">Transmembrane helix</keyword>
<feature type="transmembrane region" description="Helical" evidence="1">
    <location>
        <begin position="6"/>
        <end position="24"/>
    </location>
</feature>
<protein>
    <recommendedName>
        <fullName evidence="2">DUF3592 domain-containing protein</fullName>
    </recommendedName>
</protein>
<feature type="transmembrane region" description="Helical" evidence="1">
    <location>
        <begin position="107"/>
        <end position="125"/>
    </location>
</feature>
<sequence length="130" mass="14438">MDALLVFLGMLFLFAFWAVLQRHVRIRTRGRRTIGVIVGHKAIKDSDTGTTYAAIFRFGTEDGRTVEAVSTLSTSWRRGVGREVPLIYDPADPEGTADRPGTHRLDLVFIPMLLVCGAGLTIYGVDRLLF</sequence>
<keyword evidence="1" id="KW-0472">Membrane</keyword>
<dbReference type="InterPro" id="IPR021994">
    <property type="entry name" value="DUF3592"/>
</dbReference>
<keyword evidence="1" id="KW-0812">Transmembrane</keyword>
<dbReference type="EMBL" id="JADBDZ010000001">
    <property type="protein sequence ID" value="MBE1536090.1"/>
    <property type="molecule type" value="Genomic_DNA"/>
</dbReference>
<organism evidence="3 4">
    <name type="scientific">Actinomadura algeriensis</name>
    <dbReference type="NCBI Taxonomy" id="1679523"/>
    <lineage>
        <taxon>Bacteria</taxon>
        <taxon>Bacillati</taxon>
        <taxon>Actinomycetota</taxon>
        <taxon>Actinomycetes</taxon>
        <taxon>Streptosporangiales</taxon>
        <taxon>Thermomonosporaceae</taxon>
        <taxon>Actinomadura</taxon>
    </lineage>
</organism>
<evidence type="ECO:0000313" key="4">
    <source>
        <dbReference type="Proteomes" id="UP000627838"/>
    </source>
</evidence>
<keyword evidence="4" id="KW-1185">Reference proteome</keyword>